<evidence type="ECO:0000313" key="3">
    <source>
        <dbReference type="EMBL" id="CRZ11171.1"/>
    </source>
</evidence>
<dbReference type="AlphaFoldDB" id="A0A0H5RBI9"/>
<comment type="similarity">
    <text evidence="1">Belongs to the CCDC25 family.</text>
</comment>
<dbReference type="Pfam" id="PF05670">
    <property type="entry name" value="NFACT-R_1"/>
    <property type="match status" value="1"/>
</dbReference>
<protein>
    <recommendedName>
        <fullName evidence="2">NFACT RNA-binding domain-containing protein</fullName>
    </recommendedName>
</protein>
<proteinExistence type="inferred from homology"/>
<accession>A0A0H5RBI9</accession>
<dbReference type="InterPro" id="IPR039730">
    <property type="entry name" value="Jlp2/Ccd25"/>
</dbReference>
<name>A0A0H5RBI9_9EUKA</name>
<organism evidence="3">
    <name type="scientific">Spongospora subterranea</name>
    <dbReference type="NCBI Taxonomy" id="70186"/>
    <lineage>
        <taxon>Eukaryota</taxon>
        <taxon>Sar</taxon>
        <taxon>Rhizaria</taxon>
        <taxon>Endomyxa</taxon>
        <taxon>Phytomyxea</taxon>
        <taxon>Plasmodiophorida</taxon>
        <taxon>Plasmodiophoridae</taxon>
        <taxon>Spongospora</taxon>
    </lineage>
</organism>
<reference evidence="3" key="1">
    <citation type="submission" date="2015-04" db="EMBL/GenBank/DDBJ databases">
        <title>The genome sequence of the plant pathogenic Rhizarian Plasmodiophora brassicae reveals insights in its biotrophic life cycle and the origin of chitin synthesis.</title>
        <authorList>
            <person name="Schwelm A."/>
            <person name="Fogelqvist J."/>
            <person name="Knaust A."/>
            <person name="Julke S."/>
            <person name="Lilja T."/>
            <person name="Dhandapani V."/>
            <person name="Bonilla-Rosso G."/>
            <person name="Karlsson M."/>
            <person name="Shevchenko A."/>
            <person name="Choi S.R."/>
            <person name="Kim H.G."/>
            <person name="Park J.Y."/>
            <person name="Lim Y.P."/>
            <person name="Ludwig-Muller J."/>
            <person name="Dixelius C."/>
        </authorList>
    </citation>
    <scope>NUCLEOTIDE SEQUENCE</scope>
    <source>
        <tissue evidence="3">Potato root galls</tissue>
    </source>
</reference>
<dbReference type="EMBL" id="HACM01010729">
    <property type="protein sequence ID" value="CRZ11171.1"/>
    <property type="molecule type" value="Transcribed_RNA"/>
</dbReference>
<sequence length="212" mass="25119">MVYYFTSTCDDQEFTIYMGKDKFENELLIAHGWPEDLWFHADNLSSAHVYIRTPSSTDFDSIPEQILNDCAQLTKENSIKGKKLKQIKVVYTPWSNLQKNGSMDVGQVGFHKERLRKYILVQRDLAVLGRLKKTMREVVDVDFRQQRSDRDKAENDEQRFKKQETDKAIKIAIQERQLHDELHSYGRVFDPEYMQMNTDIKMNVEDYEDSFM</sequence>
<evidence type="ECO:0000256" key="1">
    <source>
        <dbReference type="ARBA" id="ARBA00008998"/>
    </source>
</evidence>
<dbReference type="PANTHER" id="PTHR13049">
    <property type="entry name" value="DUF814-RELATED"/>
    <property type="match status" value="1"/>
</dbReference>
<dbReference type="InterPro" id="IPR008532">
    <property type="entry name" value="NFACT_RNA-bd"/>
</dbReference>
<dbReference type="PANTHER" id="PTHR13049:SF2">
    <property type="entry name" value="COILED-COIL DOMAIN-CONTAINING PROTEIN 25"/>
    <property type="match status" value="1"/>
</dbReference>
<evidence type="ECO:0000259" key="2">
    <source>
        <dbReference type="Pfam" id="PF05670"/>
    </source>
</evidence>
<feature type="domain" description="NFACT RNA-binding" evidence="2">
    <location>
        <begin position="1"/>
        <end position="111"/>
    </location>
</feature>